<keyword evidence="9" id="KW-1185">Reference proteome</keyword>
<dbReference type="EC" id="3.4.16.-" evidence="7"/>
<comment type="similarity">
    <text evidence="1 7">Belongs to the peptidase S10 family.</text>
</comment>
<keyword evidence="2 7" id="KW-0121">Carboxypeptidase</keyword>
<keyword evidence="3 7" id="KW-0645">Protease</keyword>
<proteinExistence type="inferred from homology"/>
<evidence type="ECO:0000256" key="4">
    <source>
        <dbReference type="ARBA" id="ARBA00022729"/>
    </source>
</evidence>
<dbReference type="PANTHER" id="PTHR11802">
    <property type="entry name" value="SERINE PROTEASE FAMILY S10 SERINE CARBOXYPEPTIDASE"/>
    <property type="match status" value="1"/>
</dbReference>
<gene>
    <name evidence="8" type="ORF">POLS_LOCUS7071</name>
</gene>
<organism evidence="8 9">
    <name type="scientific">Penicillium olsonii</name>
    <dbReference type="NCBI Taxonomy" id="99116"/>
    <lineage>
        <taxon>Eukaryota</taxon>
        <taxon>Fungi</taxon>
        <taxon>Dikarya</taxon>
        <taxon>Ascomycota</taxon>
        <taxon>Pezizomycotina</taxon>
        <taxon>Eurotiomycetes</taxon>
        <taxon>Eurotiomycetidae</taxon>
        <taxon>Eurotiales</taxon>
        <taxon>Aspergillaceae</taxon>
        <taxon>Penicillium</taxon>
    </lineage>
</organism>
<name>A0A9W4I073_PENOL</name>
<feature type="chain" id="PRO_5041011240" description="Carboxypeptidase" evidence="7">
    <location>
        <begin position="23"/>
        <end position="523"/>
    </location>
</feature>
<protein>
    <recommendedName>
        <fullName evidence="7">Carboxypeptidase</fullName>
        <ecNumber evidence="7">3.4.16.-</ecNumber>
    </recommendedName>
</protein>
<evidence type="ECO:0000256" key="2">
    <source>
        <dbReference type="ARBA" id="ARBA00022645"/>
    </source>
</evidence>
<dbReference type="PRINTS" id="PR00724">
    <property type="entry name" value="CRBOXYPTASEC"/>
</dbReference>
<evidence type="ECO:0000313" key="8">
    <source>
        <dbReference type="EMBL" id="CAG8185703.1"/>
    </source>
</evidence>
<dbReference type="GO" id="GO:0017000">
    <property type="term" value="P:antibiotic biosynthetic process"/>
    <property type="evidence" value="ECO:0007669"/>
    <property type="project" value="UniProtKB-ARBA"/>
</dbReference>
<dbReference type="OrthoDB" id="443318at2759"/>
<dbReference type="AlphaFoldDB" id="A0A9W4I073"/>
<evidence type="ECO:0000256" key="7">
    <source>
        <dbReference type="RuleBase" id="RU361156"/>
    </source>
</evidence>
<evidence type="ECO:0000256" key="3">
    <source>
        <dbReference type="ARBA" id="ARBA00022670"/>
    </source>
</evidence>
<dbReference type="FunFam" id="3.40.50.1820:FF:000118">
    <property type="entry name" value="Carboxypeptidase"/>
    <property type="match status" value="1"/>
</dbReference>
<dbReference type="InterPro" id="IPR029058">
    <property type="entry name" value="AB_hydrolase_fold"/>
</dbReference>
<dbReference type="InterPro" id="IPR001563">
    <property type="entry name" value="Peptidase_S10"/>
</dbReference>
<dbReference type="EMBL" id="CAJVOS010000039">
    <property type="protein sequence ID" value="CAG8185703.1"/>
    <property type="molecule type" value="Genomic_DNA"/>
</dbReference>
<evidence type="ECO:0000256" key="5">
    <source>
        <dbReference type="ARBA" id="ARBA00022801"/>
    </source>
</evidence>
<evidence type="ECO:0000256" key="1">
    <source>
        <dbReference type="ARBA" id="ARBA00009431"/>
    </source>
</evidence>
<dbReference type="GO" id="GO:0006508">
    <property type="term" value="P:proteolysis"/>
    <property type="evidence" value="ECO:0007669"/>
    <property type="project" value="UniProtKB-KW"/>
</dbReference>
<keyword evidence="4 7" id="KW-0732">Signal</keyword>
<sequence length="523" mass="59352">MFVRSLTATLLATSLLLCGGEAKRLAARGPSTRTHRAQHTLASEPVDTSNYRFLTNKTKPHVVESLPDVHYELGEMYSGFLPARDNTSLFYIFQPKIGEPSNDLTVWFNGGPGCSSMQGFLQENGRFSWLPGTYEPVINEYSWVNLTNMLWVDQPVGVGFSNGTPTATSEEDLAADFIKFFKEFQEEYEIENFRIFLTGESYAGRYVPYISAAMLDKNDTRHFNLSGAMMYEACIGQWDYVQAELPAYPFVEQHAELFNFNQSFMADLKDTYEQCGYKEYYDEYLTFPASGVQPTKFADYDDVECDIYNMIYSEAYNPNPCWSPSKVSQTCPLLWDVLGMPTDLSYQPGPTSYFNRTDVKKALHVPEDINWELCSIESVFVGADPGPQQLYDESPNPTEHILPRVIEATNRVLISNGAWDYLIITNGTLIAIQNMTWNGELGFQSRPTTPIHIDMPDLQYAAVFDAQVDYGDLDGPQGIMGVQHYERGLMFAETYQAGHRQSQDQGRVSYRHVQWLLGDDEKL</sequence>
<feature type="signal peptide" evidence="7">
    <location>
        <begin position="1"/>
        <end position="22"/>
    </location>
</feature>
<dbReference type="PROSITE" id="PS00131">
    <property type="entry name" value="CARBOXYPEPT_SER_SER"/>
    <property type="match status" value="1"/>
</dbReference>
<comment type="caution">
    <text evidence="8">The sequence shown here is derived from an EMBL/GenBank/DDBJ whole genome shotgun (WGS) entry which is preliminary data.</text>
</comment>
<reference evidence="8" key="1">
    <citation type="submission" date="2021-07" db="EMBL/GenBank/DDBJ databases">
        <authorList>
            <person name="Branca A.L. A."/>
        </authorList>
    </citation>
    <scope>NUCLEOTIDE SEQUENCE</scope>
</reference>
<keyword evidence="5 7" id="KW-0378">Hydrolase</keyword>
<keyword evidence="6" id="KW-0325">Glycoprotein</keyword>
<dbReference type="Proteomes" id="UP001153618">
    <property type="component" value="Unassembled WGS sequence"/>
</dbReference>
<dbReference type="InterPro" id="IPR018202">
    <property type="entry name" value="Ser_caboxypep_ser_AS"/>
</dbReference>
<dbReference type="Pfam" id="PF00450">
    <property type="entry name" value="Peptidase_S10"/>
    <property type="match status" value="1"/>
</dbReference>
<dbReference type="SUPFAM" id="SSF53474">
    <property type="entry name" value="alpha/beta-Hydrolases"/>
    <property type="match status" value="1"/>
</dbReference>
<accession>A0A9W4I073</accession>
<dbReference type="PANTHER" id="PTHR11802:SF479">
    <property type="entry name" value="CARBOXYPEPTIDASE"/>
    <property type="match status" value="1"/>
</dbReference>
<dbReference type="GO" id="GO:0004185">
    <property type="term" value="F:serine-type carboxypeptidase activity"/>
    <property type="evidence" value="ECO:0007669"/>
    <property type="project" value="UniProtKB-UniRule"/>
</dbReference>
<dbReference type="Gene3D" id="3.40.50.1820">
    <property type="entry name" value="alpha/beta hydrolase"/>
    <property type="match status" value="1"/>
</dbReference>
<evidence type="ECO:0000256" key="6">
    <source>
        <dbReference type="ARBA" id="ARBA00023180"/>
    </source>
</evidence>
<evidence type="ECO:0000313" key="9">
    <source>
        <dbReference type="Proteomes" id="UP001153618"/>
    </source>
</evidence>
<dbReference type="GO" id="GO:0072330">
    <property type="term" value="P:monocarboxylic acid biosynthetic process"/>
    <property type="evidence" value="ECO:0007669"/>
    <property type="project" value="UniProtKB-ARBA"/>
</dbReference>